<keyword evidence="1" id="KW-0812">Transmembrane</keyword>
<evidence type="ECO:0000256" key="1">
    <source>
        <dbReference type="SAM" id="Phobius"/>
    </source>
</evidence>
<gene>
    <name evidence="2" type="ORF">CYCCA115_LOCUS14989</name>
</gene>
<evidence type="ECO:0000313" key="3">
    <source>
        <dbReference type="Proteomes" id="UP001295423"/>
    </source>
</evidence>
<sequence>MFQSRNRSLSEIIVAVTFVSFLTGFIAVLCIGNYYRAKKAMERQKQRRLAKLTGNAGNGVMGVDSPGSNQSTVSYYSDEHGHLLSTQKSAASRRRSAEESESLLLDIDAGPRLRQV</sequence>
<keyword evidence="1" id="KW-0472">Membrane</keyword>
<evidence type="ECO:0000313" key="2">
    <source>
        <dbReference type="EMBL" id="CAJ1954397.1"/>
    </source>
</evidence>
<dbReference type="EMBL" id="CAKOGP040001869">
    <property type="protein sequence ID" value="CAJ1954397.1"/>
    <property type="molecule type" value="Genomic_DNA"/>
</dbReference>
<organism evidence="2 3">
    <name type="scientific">Cylindrotheca closterium</name>
    <dbReference type="NCBI Taxonomy" id="2856"/>
    <lineage>
        <taxon>Eukaryota</taxon>
        <taxon>Sar</taxon>
        <taxon>Stramenopiles</taxon>
        <taxon>Ochrophyta</taxon>
        <taxon>Bacillariophyta</taxon>
        <taxon>Bacillariophyceae</taxon>
        <taxon>Bacillariophycidae</taxon>
        <taxon>Bacillariales</taxon>
        <taxon>Bacillariaceae</taxon>
        <taxon>Cylindrotheca</taxon>
    </lineage>
</organism>
<proteinExistence type="predicted"/>
<accession>A0AAD2PV98</accession>
<keyword evidence="3" id="KW-1185">Reference proteome</keyword>
<name>A0AAD2PV98_9STRA</name>
<comment type="caution">
    <text evidence="2">The sequence shown here is derived from an EMBL/GenBank/DDBJ whole genome shotgun (WGS) entry which is preliminary data.</text>
</comment>
<keyword evidence="1" id="KW-1133">Transmembrane helix</keyword>
<reference evidence="2" key="1">
    <citation type="submission" date="2023-08" db="EMBL/GenBank/DDBJ databases">
        <authorList>
            <person name="Audoor S."/>
            <person name="Bilcke G."/>
        </authorList>
    </citation>
    <scope>NUCLEOTIDE SEQUENCE</scope>
</reference>
<protein>
    <submittedName>
        <fullName evidence="2">Uncharacterized protein</fullName>
    </submittedName>
</protein>
<feature type="transmembrane region" description="Helical" evidence="1">
    <location>
        <begin position="12"/>
        <end position="35"/>
    </location>
</feature>
<dbReference type="Proteomes" id="UP001295423">
    <property type="component" value="Unassembled WGS sequence"/>
</dbReference>
<dbReference type="AlphaFoldDB" id="A0AAD2PV98"/>